<feature type="binding site" evidence="3">
    <location>
        <position position="49"/>
    </location>
    <ligand>
        <name>Mg(2+)</name>
        <dbReference type="ChEBI" id="CHEBI:18420"/>
        <label>1</label>
    </ligand>
</feature>
<organism evidence="4 5">
    <name type="scientific">Parasutterella excrementihominis</name>
    <dbReference type="NCBI Taxonomy" id="487175"/>
    <lineage>
        <taxon>Bacteria</taxon>
        <taxon>Pseudomonadati</taxon>
        <taxon>Pseudomonadota</taxon>
        <taxon>Betaproteobacteria</taxon>
        <taxon>Burkholderiales</taxon>
        <taxon>Sutterellaceae</taxon>
        <taxon>Parasutterella</taxon>
    </lineage>
</organism>
<dbReference type="PANTHER" id="PTHR16222:SF24">
    <property type="entry name" value="ADP-RIBOSYLHYDROLASE ARH3"/>
    <property type="match status" value="1"/>
</dbReference>
<dbReference type="Pfam" id="PF03747">
    <property type="entry name" value="ADP_ribosyl_GH"/>
    <property type="match status" value="1"/>
</dbReference>
<protein>
    <recommendedName>
        <fullName evidence="6">ADP-ribosylglycohydrolase</fullName>
    </recommendedName>
</protein>
<dbReference type="InterPro" id="IPR050792">
    <property type="entry name" value="ADP-ribosylglycohydrolase"/>
</dbReference>
<name>A0A6I3S5H9_9BURK</name>
<dbReference type="PANTHER" id="PTHR16222">
    <property type="entry name" value="ADP-RIBOSYLGLYCOHYDROLASE"/>
    <property type="match status" value="1"/>
</dbReference>
<dbReference type="Proteomes" id="UP000462362">
    <property type="component" value="Unassembled WGS sequence"/>
</dbReference>
<feature type="binding site" evidence="3">
    <location>
        <position position="250"/>
    </location>
    <ligand>
        <name>Mg(2+)</name>
        <dbReference type="ChEBI" id="CHEBI:18420"/>
        <label>1</label>
    </ligand>
</feature>
<dbReference type="GO" id="GO:0046872">
    <property type="term" value="F:metal ion binding"/>
    <property type="evidence" value="ECO:0007669"/>
    <property type="project" value="UniProtKB-KW"/>
</dbReference>
<dbReference type="RefSeq" id="WP_149879630.1">
    <property type="nucleotide sequence ID" value="NZ_WNCA01000010.1"/>
</dbReference>
<reference evidence="4 5" key="1">
    <citation type="journal article" date="2019" name="Nat. Med.">
        <title>A library of human gut bacterial isolates paired with longitudinal multiomics data enables mechanistic microbiome research.</title>
        <authorList>
            <person name="Poyet M."/>
            <person name="Groussin M."/>
            <person name="Gibbons S.M."/>
            <person name="Avila-Pacheco J."/>
            <person name="Jiang X."/>
            <person name="Kearney S.M."/>
            <person name="Perrotta A.R."/>
            <person name="Berdy B."/>
            <person name="Zhao S."/>
            <person name="Lieberman T.D."/>
            <person name="Swanson P.K."/>
            <person name="Smith M."/>
            <person name="Roesemann S."/>
            <person name="Alexander J.E."/>
            <person name="Rich S.A."/>
            <person name="Livny J."/>
            <person name="Vlamakis H."/>
            <person name="Clish C."/>
            <person name="Bullock K."/>
            <person name="Deik A."/>
            <person name="Scott J."/>
            <person name="Pierce K.A."/>
            <person name="Xavier R.J."/>
            <person name="Alm E.J."/>
        </authorList>
    </citation>
    <scope>NUCLEOTIDE SEQUENCE [LARGE SCALE GENOMIC DNA]</scope>
    <source>
        <strain evidence="4 5">BIOML-A2</strain>
    </source>
</reference>
<accession>A0A6I3S5H9</accession>
<dbReference type="GO" id="GO:0016787">
    <property type="term" value="F:hydrolase activity"/>
    <property type="evidence" value="ECO:0007669"/>
    <property type="project" value="UniProtKB-KW"/>
</dbReference>
<sequence length="300" mass="33269">MAEYMRNALFGLAVGDALGVPHENKPRGSFKCVGWDYTPEPNRKRMWSDDTALTLAELDSFGTLKKVDFDAVMQNFMEWFLMGKFSCTGRCFGAGKSTVHAIKNYCYGKKAIDCGSKDIMSNGNGALMRIMPFCLLKEEYRRTFNFDDAVGMTHRHPINLAACRFFDVLVNAIVRGSDLKTAYETAEKSLYEEEKELIQLPSFGALSERPESEIKSGRFVLDTLWAAVWCVKKTTNYRDAVLKAVDLGDDSDTTASVAGGIAGLIYGIGGEKGVPTNWIEQLACQDWLAGAAEKTAKMTY</sequence>
<dbReference type="AlphaFoldDB" id="A0A6I3S5H9"/>
<keyword evidence="3" id="KW-0460">Magnesium</keyword>
<dbReference type="InterPro" id="IPR005502">
    <property type="entry name" value="Ribosyl_crysJ1"/>
</dbReference>
<evidence type="ECO:0000313" key="4">
    <source>
        <dbReference type="EMBL" id="MTU43760.1"/>
    </source>
</evidence>
<evidence type="ECO:0000256" key="1">
    <source>
        <dbReference type="ARBA" id="ARBA00010702"/>
    </source>
</evidence>
<evidence type="ECO:0000256" key="3">
    <source>
        <dbReference type="PIRSR" id="PIRSR605502-1"/>
    </source>
</evidence>
<feature type="binding site" evidence="3">
    <location>
        <position position="252"/>
    </location>
    <ligand>
        <name>Mg(2+)</name>
        <dbReference type="ChEBI" id="CHEBI:18420"/>
        <label>1</label>
    </ligand>
</feature>
<proteinExistence type="inferred from homology"/>
<dbReference type="InterPro" id="IPR036705">
    <property type="entry name" value="Ribosyl_crysJ1_sf"/>
</dbReference>
<dbReference type="SUPFAM" id="SSF101478">
    <property type="entry name" value="ADP-ribosylglycohydrolase"/>
    <property type="match status" value="1"/>
</dbReference>
<dbReference type="Gene3D" id="1.10.4080.10">
    <property type="entry name" value="ADP-ribosylation/Crystallin J1"/>
    <property type="match status" value="1"/>
</dbReference>
<evidence type="ECO:0008006" key="6">
    <source>
        <dbReference type="Google" id="ProtNLM"/>
    </source>
</evidence>
<keyword evidence="3" id="KW-0479">Metal-binding</keyword>
<evidence type="ECO:0000256" key="2">
    <source>
        <dbReference type="ARBA" id="ARBA00022801"/>
    </source>
</evidence>
<comment type="caution">
    <text evidence="4">The sequence shown here is derived from an EMBL/GenBank/DDBJ whole genome shotgun (WGS) entry which is preliminary data.</text>
</comment>
<gene>
    <name evidence="4" type="ORF">GMD42_09040</name>
</gene>
<feature type="binding site" evidence="3">
    <location>
        <position position="50"/>
    </location>
    <ligand>
        <name>Mg(2+)</name>
        <dbReference type="ChEBI" id="CHEBI:18420"/>
        <label>1</label>
    </ligand>
</feature>
<comment type="cofactor">
    <cofactor evidence="3">
        <name>Mg(2+)</name>
        <dbReference type="ChEBI" id="CHEBI:18420"/>
    </cofactor>
    <text evidence="3">Binds 2 magnesium ions per subunit.</text>
</comment>
<keyword evidence="2" id="KW-0378">Hydrolase</keyword>
<comment type="similarity">
    <text evidence="1">Belongs to the ADP-ribosylglycohydrolase family.</text>
</comment>
<evidence type="ECO:0000313" key="5">
    <source>
        <dbReference type="Proteomes" id="UP000462362"/>
    </source>
</evidence>
<feature type="binding site" evidence="3">
    <location>
        <position position="253"/>
    </location>
    <ligand>
        <name>Mg(2+)</name>
        <dbReference type="ChEBI" id="CHEBI:18420"/>
        <label>1</label>
    </ligand>
</feature>
<feature type="binding site" evidence="3">
    <location>
        <position position="48"/>
    </location>
    <ligand>
        <name>Mg(2+)</name>
        <dbReference type="ChEBI" id="CHEBI:18420"/>
        <label>1</label>
    </ligand>
</feature>
<dbReference type="EMBL" id="WNCL01000028">
    <property type="protein sequence ID" value="MTU43760.1"/>
    <property type="molecule type" value="Genomic_DNA"/>
</dbReference>